<dbReference type="EC" id="6.3.3.1" evidence="3 13"/>
<evidence type="ECO:0000256" key="10">
    <source>
        <dbReference type="ARBA" id="ARBA00032931"/>
    </source>
</evidence>
<keyword evidence="13" id="KW-0963">Cytoplasm</keyword>
<organism evidence="16 17">
    <name type="scientific">Vreelandella titanicae BH1</name>
    <dbReference type="NCBI Taxonomy" id="1204738"/>
    <lineage>
        <taxon>Bacteria</taxon>
        <taxon>Pseudomonadati</taxon>
        <taxon>Pseudomonadota</taxon>
        <taxon>Gammaproteobacteria</taxon>
        <taxon>Oceanospirillales</taxon>
        <taxon>Halomonadaceae</taxon>
        <taxon>Vreelandella</taxon>
    </lineage>
</organism>
<dbReference type="GO" id="GO:0005829">
    <property type="term" value="C:cytosol"/>
    <property type="evidence" value="ECO:0007669"/>
    <property type="project" value="TreeGrafter"/>
</dbReference>
<dbReference type="Pfam" id="PF00586">
    <property type="entry name" value="AIRS"/>
    <property type="match status" value="1"/>
</dbReference>
<dbReference type="Proteomes" id="UP000011651">
    <property type="component" value="Unassembled WGS sequence"/>
</dbReference>
<evidence type="ECO:0000256" key="1">
    <source>
        <dbReference type="ARBA" id="ARBA00004686"/>
    </source>
</evidence>
<dbReference type="EMBL" id="AOPO01000004">
    <property type="protein sequence ID" value="ELY21705.1"/>
    <property type="molecule type" value="Genomic_DNA"/>
</dbReference>
<dbReference type="UniPathway" id="UPA00074">
    <property type="reaction ID" value="UER00129"/>
</dbReference>
<dbReference type="SUPFAM" id="SSF56042">
    <property type="entry name" value="PurM C-terminal domain-like"/>
    <property type="match status" value="1"/>
</dbReference>
<keyword evidence="8 13" id="KW-0067">ATP-binding</keyword>
<dbReference type="InterPro" id="IPR016188">
    <property type="entry name" value="PurM-like_N"/>
</dbReference>
<evidence type="ECO:0000256" key="2">
    <source>
        <dbReference type="ARBA" id="ARBA00010280"/>
    </source>
</evidence>
<comment type="catalytic activity">
    <reaction evidence="12 13">
        <text>2-formamido-N(1)-(5-O-phospho-beta-D-ribosyl)acetamidine + ATP = 5-amino-1-(5-phospho-beta-D-ribosyl)imidazole + ADP + phosphate + H(+)</text>
        <dbReference type="Rhea" id="RHEA:23032"/>
        <dbReference type="ChEBI" id="CHEBI:15378"/>
        <dbReference type="ChEBI" id="CHEBI:30616"/>
        <dbReference type="ChEBI" id="CHEBI:43474"/>
        <dbReference type="ChEBI" id="CHEBI:137981"/>
        <dbReference type="ChEBI" id="CHEBI:147287"/>
        <dbReference type="ChEBI" id="CHEBI:456216"/>
        <dbReference type="EC" id="6.3.3.1"/>
    </reaction>
</comment>
<keyword evidence="6 13" id="KW-0547">Nucleotide-binding</keyword>
<evidence type="ECO:0000259" key="14">
    <source>
        <dbReference type="Pfam" id="PF00586"/>
    </source>
</evidence>
<evidence type="ECO:0000256" key="4">
    <source>
        <dbReference type="ARBA" id="ARBA00020367"/>
    </source>
</evidence>
<dbReference type="Gene3D" id="3.30.1330.10">
    <property type="entry name" value="PurM-like, N-terminal domain"/>
    <property type="match status" value="1"/>
</dbReference>
<dbReference type="InterPro" id="IPR036921">
    <property type="entry name" value="PurM-like_N_sf"/>
</dbReference>
<dbReference type="GO" id="GO:0006189">
    <property type="term" value="P:'de novo' IMP biosynthetic process"/>
    <property type="evidence" value="ECO:0007669"/>
    <property type="project" value="UniProtKB-UniRule"/>
</dbReference>
<dbReference type="HAMAP" id="MF_00741">
    <property type="entry name" value="AIRS"/>
    <property type="match status" value="1"/>
</dbReference>
<dbReference type="Pfam" id="PF02769">
    <property type="entry name" value="AIRS_C"/>
    <property type="match status" value="1"/>
</dbReference>
<keyword evidence="7 13" id="KW-0658">Purine biosynthesis</keyword>
<keyword evidence="5 13" id="KW-0436">Ligase</keyword>
<dbReference type="PANTHER" id="PTHR10520:SF12">
    <property type="entry name" value="TRIFUNCTIONAL PURINE BIOSYNTHETIC PROTEIN ADENOSINE-3"/>
    <property type="match status" value="1"/>
</dbReference>
<comment type="pathway">
    <text evidence="1 13">Purine metabolism; IMP biosynthesis via de novo pathway; 5-amino-1-(5-phospho-D-ribosyl)imidazole from N(2)-formyl-N(1)-(5-phospho-D-ribosyl)glycinamide: step 2/2.</text>
</comment>
<dbReference type="CDD" id="cd02196">
    <property type="entry name" value="PurM"/>
    <property type="match status" value="1"/>
</dbReference>
<dbReference type="FunFam" id="3.30.1330.10:FF:000001">
    <property type="entry name" value="Phosphoribosylformylglycinamidine cyclo-ligase"/>
    <property type="match status" value="1"/>
</dbReference>
<evidence type="ECO:0000313" key="16">
    <source>
        <dbReference type="EMBL" id="ELY21705.1"/>
    </source>
</evidence>
<evidence type="ECO:0000259" key="15">
    <source>
        <dbReference type="Pfam" id="PF02769"/>
    </source>
</evidence>
<dbReference type="InterPro" id="IPR004733">
    <property type="entry name" value="PurM_cligase"/>
</dbReference>
<dbReference type="InterPro" id="IPR010918">
    <property type="entry name" value="PurM-like_C_dom"/>
</dbReference>
<comment type="similarity">
    <text evidence="2 13">Belongs to the AIR synthase family.</text>
</comment>
<dbReference type="AlphaFoldDB" id="L9U9U6"/>
<dbReference type="PANTHER" id="PTHR10520">
    <property type="entry name" value="TRIFUNCTIONAL PURINE BIOSYNTHETIC PROTEIN ADENOSINE-3-RELATED"/>
    <property type="match status" value="1"/>
</dbReference>
<protein>
    <recommendedName>
        <fullName evidence="4 13">Phosphoribosylformylglycinamidine cyclo-ligase</fullName>
        <ecNumber evidence="3 13">6.3.3.1</ecNumber>
    </recommendedName>
    <alternativeName>
        <fullName evidence="10 13">AIR synthase</fullName>
    </alternativeName>
    <alternativeName>
        <fullName evidence="11 13">AIRS</fullName>
    </alternativeName>
    <alternativeName>
        <fullName evidence="9 13">Phosphoribosyl-aminoimidazole synthetase</fullName>
    </alternativeName>
</protein>
<evidence type="ECO:0000256" key="6">
    <source>
        <dbReference type="ARBA" id="ARBA00022741"/>
    </source>
</evidence>
<comment type="caution">
    <text evidence="16">The sequence shown here is derived from an EMBL/GenBank/DDBJ whole genome shotgun (WGS) entry which is preliminary data.</text>
</comment>
<comment type="subcellular location">
    <subcellularLocation>
        <location evidence="13">Cytoplasm</location>
    </subcellularLocation>
</comment>
<dbReference type="SUPFAM" id="SSF55326">
    <property type="entry name" value="PurM N-terminal domain-like"/>
    <property type="match status" value="1"/>
</dbReference>
<sequence>MLQSAKVKPSTGQFASTTSTAICFTGSVMTETSSSSATPSLSYKDAGVDIDAGNALVDRIKHVAKRTTRPEVMGGLGGFGALCEIPAGYRQPVLVSGTDGVGTKLRLAMDLGKHDTIGIDLVAMCVNDLIVAGAEPLLFLDYYATGKLDVDIAADVVTGIGAGCELAGCALVGGETAEMPGMYEGSDYDLAGFCVGVVEKANILDGSKVAEGDVILGLASSGPHSNGYSLIRKILEVSDASLETDIDGKTLGDALMAPTRIYVKSLLSLMRGSEIAVHALSHITGGGLLENIPRVLPDNLAAHIDIASWQRPAVFDWLQANGNVNETEMHRVLNCGIGMVVVVPQHQAKQAMAHLEAEGESVYRLGQIVERQGDAVILENLSA</sequence>
<evidence type="ECO:0000256" key="13">
    <source>
        <dbReference type="HAMAP-Rule" id="MF_00741"/>
    </source>
</evidence>
<gene>
    <name evidence="13" type="primary">purM</name>
    <name evidence="16" type="ORF">HALTITAN_1256</name>
</gene>
<dbReference type="GO" id="GO:0005524">
    <property type="term" value="F:ATP binding"/>
    <property type="evidence" value="ECO:0007669"/>
    <property type="project" value="UniProtKB-KW"/>
</dbReference>
<evidence type="ECO:0000256" key="5">
    <source>
        <dbReference type="ARBA" id="ARBA00022598"/>
    </source>
</evidence>
<dbReference type="FunFam" id="3.90.650.10:FF:000001">
    <property type="entry name" value="Phosphoribosylformylglycinamidine cyclo-ligase"/>
    <property type="match status" value="1"/>
</dbReference>
<name>L9U9U6_9GAMM</name>
<dbReference type="NCBIfam" id="TIGR00878">
    <property type="entry name" value="purM"/>
    <property type="match status" value="1"/>
</dbReference>
<dbReference type="GO" id="GO:0004641">
    <property type="term" value="F:phosphoribosylformylglycinamidine cyclo-ligase activity"/>
    <property type="evidence" value="ECO:0007669"/>
    <property type="project" value="UniProtKB-UniRule"/>
</dbReference>
<reference evidence="16 17" key="1">
    <citation type="journal article" date="2013" name="Genome Announc.">
        <title>Draft Genome of the Marine Gammaproteobacterium Halomonas titanicae.</title>
        <authorList>
            <person name="Sanchez-Porro C."/>
            <person name="de la Haba R.R."/>
            <person name="Cruz-Hernandez N."/>
            <person name="Gonzalez J.M."/>
            <person name="Reyes-Guirao C."/>
            <person name="Navarro-Sampedro L."/>
            <person name="Carballo M."/>
            <person name="Ventosa A."/>
        </authorList>
    </citation>
    <scope>NUCLEOTIDE SEQUENCE [LARGE SCALE GENOMIC DNA]</scope>
    <source>
        <strain evidence="16 17">BH1</strain>
    </source>
</reference>
<evidence type="ECO:0000313" key="17">
    <source>
        <dbReference type="Proteomes" id="UP000011651"/>
    </source>
</evidence>
<dbReference type="PATRIC" id="fig|1204738.3.peg.1888"/>
<accession>L9U9U6</accession>
<evidence type="ECO:0000256" key="12">
    <source>
        <dbReference type="ARBA" id="ARBA00049057"/>
    </source>
</evidence>
<dbReference type="GO" id="GO:0004637">
    <property type="term" value="F:phosphoribosylamine-glycine ligase activity"/>
    <property type="evidence" value="ECO:0007669"/>
    <property type="project" value="TreeGrafter"/>
</dbReference>
<proteinExistence type="inferred from homology"/>
<dbReference type="InterPro" id="IPR036676">
    <property type="entry name" value="PurM-like_C_sf"/>
</dbReference>
<evidence type="ECO:0000256" key="3">
    <source>
        <dbReference type="ARBA" id="ARBA00013047"/>
    </source>
</evidence>
<evidence type="ECO:0000256" key="8">
    <source>
        <dbReference type="ARBA" id="ARBA00022840"/>
    </source>
</evidence>
<dbReference type="GO" id="GO:0046084">
    <property type="term" value="P:adenine biosynthetic process"/>
    <property type="evidence" value="ECO:0007669"/>
    <property type="project" value="TreeGrafter"/>
</dbReference>
<feature type="domain" description="PurM-like N-terminal" evidence="14">
    <location>
        <begin position="93"/>
        <end position="198"/>
    </location>
</feature>
<evidence type="ECO:0000256" key="7">
    <source>
        <dbReference type="ARBA" id="ARBA00022755"/>
    </source>
</evidence>
<evidence type="ECO:0000256" key="11">
    <source>
        <dbReference type="ARBA" id="ARBA00033093"/>
    </source>
</evidence>
<evidence type="ECO:0000256" key="9">
    <source>
        <dbReference type="ARBA" id="ARBA00031908"/>
    </source>
</evidence>
<feature type="domain" description="PurM-like C-terminal" evidence="15">
    <location>
        <begin position="211"/>
        <end position="378"/>
    </location>
</feature>
<dbReference type="Gene3D" id="3.90.650.10">
    <property type="entry name" value="PurM-like C-terminal domain"/>
    <property type="match status" value="1"/>
</dbReference>